<evidence type="ECO:0000256" key="1">
    <source>
        <dbReference type="SAM" id="MobiDB-lite"/>
    </source>
</evidence>
<gene>
    <name evidence="2" type="ORF">DFH07DRAFT_784016</name>
</gene>
<sequence length="776" mass="88118">MELFSWEWLLAASHSPATLMPRHQLHQPTRHQSTKIRHTRNRFGRVILSGAEETAKLTGCLLLAQNHCGDYPFDPPRARQHSQPSSYRHTIVPEDTGPTKYTLMLTAPYPPMARARPLKRGSPGGAGVVPARVRATPCAGRLSSPPIFTAAPVRPVEAQHEVLLPLPRPISAHPRARTHSPLWKTIAAPKETLPNSSAPVALVLGVQRWWDLRRVQLRRLLGHGPVVYPCRLRGVCGCDSSGVRGYACTWGTGSVLSTKNAVDEDSAGSSAIAYIDHSNFCSTLIIKNSCSGTRPFLSLKTVPAILRERNPPPKKIPFKFVPANLRERNSPPKKFHPKKKSLSNPFPQICGNEIHLQKKSLSNSFPQICGNEIHLQKKSLSNSFPQICGNEIHLKKNYLKKKNFKSVPAKLRERNPPQKKIPFKSVPANLRERNPPPKKIPFKFVPANLRERNSPPKKIPFKFVPANLRERNPPQKKPPKKKKIQIRSRKIAGTKFTSKKIPPQKKTPFKSVPANLRERNPPPKKIPFKFVPANLRERNPPPKKIPFKFVPANLRERNPPPKKIPFKFVPANLRERNPPPKKIPFKFVPANLRERNSPQKKLPKKKILRERIHLQKNSTSKKNPFQIRSRKFAGTKSTSQKNPFQIRSRKFAGTKSTTKKTTQKKKNFKFVPAKLRERNSPPKKFHLKKKSLSNPFPQICGNEIHLPKNPPQKKNSNPFPQNCGNETHFKKNLLQIRSRKIAGTNLTSKKITFKSVPVKLRERYLLLPNPLIRHNN</sequence>
<comment type="caution">
    <text evidence="2">The sequence shown here is derived from an EMBL/GenBank/DDBJ whole genome shotgun (WGS) entry which is preliminary data.</text>
</comment>
<feature type="region of interest" description="Disordered" evidence="1">
    <location>
        <begin position="650"/>
        <end position="689"/>
    </location>
</feature>
<accession>A0AAD7HK72</accession>
<dbReference type="Proteomes" id="UP001215280">
    <property type="component" value="Unassembled WGS sequence"/>
</dbReference>
<reference evidence="2" key="1">
    <citation type="submission" date="2023-03" db="EMBL/GenBank/DDBJ databases">
        <title>Massive genome expansion in bonnet fungi (Mycena s.s.) driven by repeated elements and novel gene families across ecological guilds.</title>
        <authorList>
            <consortium name="Lawrence Berkeley National Laboratory"/>
            <person name="Harder C.B."/>
            <person name="Miyauchi S."/>
            <person name="Viragh M."/>
            <person name="Kuo A."/>
            <person name="Thoen E."/>
            <person name="Andreopoulos B."/>
            <person name="Lu D."/>
            <person name="Skrede I."/>
            <person name="Drula E."/>
            <person name="Henrissat B."/>
            <person name="Morin E."/>
            <person name="Kohler A."/>
            <person name="Barry K."/>
            <person name="LaButti K."/>
            <person name="Morin E."/>
            <person name="Salamov A."/>
            <person name="Lipzen A."/>
            <person name="Mereny Z."/>
            <person name="Hegedus B."/>
            <person name="Baldrian P."/>
            <person name="Stursova M."/>
            <person name="Weitz H."/>
            <person name="Taylor A."/>
            <person name="Grigoriev I.V."/>
            <person name="Nagy L.G."/>
            <person name="Martin F."/>
            <person name="Kauserud H."/>
        </authorList>
    </citation>
    <scope>NUCLEOTIDE SEQUENCE</scope>
    <source>
        <strain evidence="2">CBHHK188m</strain>
    </source>
</reference>
<protein>
    <submittedName>
        <fullName evidence="2">Uncharacterized protein</fullName>
    </submittedName>
</protein>
<proteinExistence type="predicted"/>
<dbReference type="AlphaFoldDB" id="A0AAD7HK72"/>
<feature type="region of interest" description="Disordered" evidence="1">
    <location>
        <begin position="465"/>
        <end position="527"/>
    </location>
</feature>
<feature type="compositionally biased region" description="Basic residues" evidence="1">
    <location>
        <begin position="650"/>
        <end position="668"/>
    </location>
</feature>
<evidence type="ECO:0000313" key="3">
    <source>
        <dbReference type="Proteomes" id="UP001215280"/>
    </source>
</evidence>
<dbReference type="EMBL" id="JARJLG010000264">
    <property type="protein sequence ID" value="KAJ7721841.1"/>
    <property type="molecule type" value="Genomic_DNA"/>
</dbReference>
<organism evidence="2 3">
    <name type="scientific">Mycena maculata</name>
    <dbReference type="NCBI Taxonomy" id="230809"/>
    <lineage>
        <taxon>Eukaryota</taxon>
        <taxon>Fungi</taxon>
        <taxon>Dikarya</taxon>
        <taxon>Basidiomycota</taxon>
        <taxon>Agaricomycotina</taxon>
        <taxon>Agaricomycetes</taxon>
        <taxon>Agaricomycetidae</taxon>
        <taxon>Agaricales</taxon>
        <taxon>Marasmiineae</taxon>
        <taxon>Mycenaceae</taxon>
        <taxon>Mycena</taxon>
    </lineage>
</organism>
<name>A0AAD7HK72_9AGAR</name>
<feature type="compositionally biased region" description="Basic residues" evidence="1">
    <location>
        <begin position="477"/>
        <end position="492"/>
    </location>
</feature>
<keyword evidence="3" id="KW-1185">Reference proteome</keyword>
<evidence type="ECO:0000313" key="2">
    <source>
        <dbReference type="EMBL" id="KAJ7721841.1"/>
    </source>
</evidence>